<feature type="domain" description="SWEET-like" evidence="12">
    <location>
        <begin position="607"/>
        <end position="863"/>
    </location>
</feature>
<dbReference type="GO" id="GO:0012505">
    <property type="term" value="C:endomembrane system"/>
    <property type="evidence" value="ECO:0007669"/>
    <property type="project" value="UniProtKB-SubCell"/>
</dbReference>
<evidence type="ECO:0000256" key="5">
    <source>
        <dbReference type="ARBA" id="ARBA00022679"/>
    </source>
</evidence>
<reference evidence="14 15" key="1">
    <citation type="submission" date="2020-08" db="EMBL/GenBank/DDBJ databases">
        <title>Plant Genome Project.</title>
        <authorList>
            <person name="Zhang R.-G."/>
        </authorList>
    </citation>
    <scope>NUCLEOTIDE SEQUENCE [LARGE SCALE GENOMIC DNA]</scope>
    <source>
        <tissue evidence="14">Rhizome</tissue>
    </source>
</reference>
<dbReference type="InterPro" id="IPR057425">
    <property type="entry name" value="DUF2921_N"/>
</dbReference>
<evidence type="ECO:0000256" key="10">
    <source>
        <dbReference type="SAM" id="Phobius"/>
    </source>
</evidence>
<feature type="transmembrane region" description="Helical" evidence="10">
    <location>
        <begin position="690"/>
        <end position="711"/>
    </location>
</feature>
<evidence type="ECO:0000256" key="7">
    <source>
        <dbReference type="ARBA" id="ARBA00022786"/>
    </source>
</evidence>
<sequence length="992" mass="111416">MHHLRILFLILAFCTVSSASAASHGEISYAEHCGDTVPESEATALVVKHFDHISFRNGYFSGGAGLFSQVDTSAVFAPPSVNFRTKSLHKTKKNGTFRIQAAMTLIGASQNRTQRSLRRRRSHRSPHAVVEEATFDDLAGFWSESTGKVCMVGRGVYSDAKGKSLLLSAVLILNFPTVSNLNTSLIDGEVEILNRVGAPSNFSSIKVLAYYAPNPYHFTIFPQATSSCSTVKIDQEDSLEIEPAIACAFLSARVFRIDYKKSADCPEGSCRPLGKSLGFTLRFLSLNPVFCLENGSRNFYLDFSNSSSYSYDMPIGPERSLVGEAYWDRQRKQFCLLACRVINADLPEHPHVGACDVGLTLWFPTVMTLKERSSVVGRIWSNKDKKDAEYFDMASIHSLNDGRNRIHGLKYNYTEVDSVRNSCSNGITTSSKSGHQVYPGPKSLGGVRLHINMRDSKGKRTWREANFLSVGDSVFEYDYRRTPGIRSSGAADTSIRNVGFEITNRWNPFDDDDFEINELAAEGVYDSATGRICMKGCRYPKQLGQNGTLDYESIDCEILISIQLAPIDEDDEVRLDGTINSTRIQSQPLYFDTINISSINNMGGIEIDRSVWRMDVELIVVIITLTFSCICIALQIFHVKKQPHILPSVSITMLLVLVLGYTIPLLFTNQTSGSAMLLWTRNWWISAHEVIVRMISIIALFLSLSLAQMAWSSRSAAAEDNRKLWVQERRALKWCLPLYAAGALLAWLLSSEWAVLISYFGFVLDGFLLPQIVFNMAQQSKGKVLTPFFYVGIVVTRALPHLYDVYRSRSYVAIHSTNIYGSEEWDFYSTAWDIIIPCEGLLLASIVYLQQRFGGECLVPKRLRMRVYQYEEVTDHQKAYPRDGMACLNAADKMRMLALGRMRCYLRMHYGLGQKARAFCRRVHLELNKDMRISLGRKIECLVVAHMHSLTWLQHRDLQAFAADTWLSSGCSAVEDTCLHNGCLVRSEVASL</sequence>
<dbReference type="Pfam" id="PF11145">
    <property type="entry name" value="DUF2921"/>
    <property type="match status" value="1"/>
</dbReference>
<evidence type="ECO:0000259" key="12">
    <source>
        <dbReference type="Pfam" id="PF11145"/>
    </source>
</evidence>
<dbReference type="PANTHER" id="PTHR33389">
    <property type="entry name" value="FAMILY PROTEIN, PUTATIVE (DUF2921)-RELATED"/>
    <property type="match status" value="1"/>
</dbReference>
<organism evidence="14 15">
    <name type="scientific">Zingiber officinale</name>
    <name type="common">Ginger</name>
    <name type="synonym">Amomum zingiber</name>
    <dbReference type="NCBI Taxonomy" id="94328"/>
    <lineage>
        <taxon>Eukaryota</taxon>
        <taxon>Viridiplantae</taxon>
        <taxon>Streptophyta</taxon>
        <taxon>Embryophyta</taxon>
        <taxon>Tracheophyta</taxon>
        <taxon>Spermatophyta</taxon>
        <taxon>Magnoliopsida</taxon>
        <taxon>Liliopsida</taxon>
        <taxon>Zingiberales</taxon>
        <taxon>Zingiberaceae</taxon>
        <taxon>Zingiber</taxon>
    </lineage>
</organism>
<keyword evidence="11" id="KW-0732">Signal</keyword>
<dbReference type="EC" id="2.3.2.27" evidence="4"/>
<feature type="transmembrane region" description="Helical" evidence="10">
    <location>
        <begin position="618"/>
        <end position="637"/>
    </location>
</feature>
<feature type="signal peptide" evidence="11">
    <location>
        <begin position="1"/>
        <end position="21"/>
    </location>
</feature>
<evidence type="ECO:0000256" key="6">
    <source>
        <dbReference type="ARBA" id="ARBA00022692"/>
    </source>
</evidence>
<dbReference type="InterPro" id="IPR021319">
    <property type="entry name" value="DUF2921"/>
</dbReference>
<gene>
    <name evidence="14" type="ORF">ZIOFF_056789</name>
</gene>
<keyword evidence="5" id="KW-0808">Transferase</keyword>
<dbReference type="Proteomes" id="UP000734854">
    <property type="component" value="Unassembled WGS sequence"/>
</dbReference>
<dbReference type="GO" id="GO:0061630">
    <property type="term" value="F:ubiquitin protein ligase activity"/>
    <property type="evidence" value="ECO:0007669"/>
    <property type="project" value="UniProtKB-EC"/>
</dbReference>
<evidence type="ECO:0000256" key="3">
    <source>
        <dbReference type="ARBA" id="ARBA00004906"/>
    </source>
</evidence>
<keyword evidence="8 10" id="KW-1133">Transmembrane helix</keyword>
<comment type="caution">
    <text evidence="14">The sequence shown here is derived from an EMBL/GenBank/DDBJ whole genome shotgun (WGS) entry which is preliminary data.</text>
</comment>
<evidence type="ECO:0000313" key="14">
    <source>
        <dbReference type="EMBL" id="KAG6488031.1"/>
    </source>
</evidence>
<feature type="transmembrane region" description="Helical" evidence="10">
    <location>
        <begin position="731"/>
        <end position="750"/>
    </location>
</feature>
<keyword evidence="15" id="KW-1185">Reference proteome</keyword>
<proteinExistence type="predicted"/>
<accession>A0A8J5KPQ7</accession>
<comment type="pathway">
    <text evidence="3">Protein modification; protein ubiquitination.</text>
</comment>
<evidence type="ECO:0000313" key="15">
    <source>
        <dbReference type="Proteomes" id="UP000734854"/>
    </source>
</evidence>
<evidence type="ECO:0000256" key="4">
    <source>
        <dbReference type="ARBA" id="ARBA00012483"/>
    </source>
</evidence>
<keyword evidence="7" id="KW-0833">Ubl conjugation pathway</keyword>
<feature type="transmembrane region" description="Helical" evidence="10">
    <location>
        <begin position="756"/>
        <end position="777"/>
    </location>
</feature>
<feature type="transmembrane region" description="Helical" evidence="10">
    <location>
        <begin position="649"/>
        <end position="670"/>
    </location>
</feature>
<evidence type="ECO:0000256" key="8">
    <source>
        <dbReference type="ARBA" id="ARBA00022989"/>
    </source>
</evidence>
<dbReference type="EMBL" id="JACMSC010000015">
    <property type="protein sequence ID" value="KAG6488031.1"/>
    <property type="molecule type" value="Genomic_DNA"/>
</dbReference>
<evidence type="ECO:0000256" key="1">
    <source>
        <dbReference type="ARBA" id="ARBA00000900"/>
    </source>
</evidence>
<feature type="domain" description="DUF2921" evidence="13">
    <location>
        <begin position="518"/>
        <end position="594"/>
    </location>
</feature>
<feature type="domain" description="DUF2921" evidence="13">
    <location>
        <begin position="269"/>
        <end position="393"/>
    </location>
</feature>
<evidence type="ECO:0000256" key="11">
    <source>
        <dbReference type="SAM" id="SignalP"/>
    </source>
</evidence>
<name>A0A8J5KPQ7_ZINOF</name>
<comment type="subcellular location">
    <subcellularLocation>
        <location evidence="2">Endomembrane system</location>
        <topology evidence="2">Multi-pass membrane protein</topology>
    </subcellularLocation>
</comment>
<dbReference type="Pfam" id="PF25333">
    <property type="entry name" value="DUF2921_N"/>
    <property type="match status" value="3"/>
</dbReference>
<evidence type="ECO:0000256" key="9">
    <source>
        <dbReference type="ARBA" id="ARBA00023136"/>
    </source>
</evidence>
<feature type="chain" id="PRO_5035146418" description="RING-type E3 ubiquitin transferase" evidence="11">
    <location>
        <begin position="22"/>
        <end position="992"/>
    </location>
</feature>
<dbReference type="AlphaFoldDB" id="A0A8J5KPQ7"/>
<protein>
    <recommendedName>
        <fullName evidence="4">RING-type E3 ubiquitin transferase</fullName>
        <ecNumber evidence="4">2.3.2.27</ecNumber>
    </recommendedName>
</protein>
<evidence type="ECO:0000259" key="13">
    <source>
        <dbReference type="Pfam" id="PF25333"/>
    </source>
</evidence>
<comment type="catalytic activity">
    <reaction evidence="1">
        <text>S-ubiquitinyl-[E2 ubiquitin-conjugating enzyme]-L-cysteine + [acceptor protein]-L-lysine = [E2 ubiquitin-conjugating enzyme]-L-cysteine + N(6)-ubiquitinyl-[acceptor protein]-L-lysine.</text>
        <dbReference type="EC" id="2.3.2.27"/>
    </reaction>
</comment>
<keyword evidence="9 10" id="KW-0472">Membrane</keyword>
<feature type="domain" description="DUF2921" evidence="13">
    <location>
        <begin position="29"/>
        <end position="205"/>
    </location>
</feature>
<dbReference type="PANTHER" id="PTHR33389:SF18">
    <property type="entry name" value="OS01G0677900 PROTEIN"/>
    <property type="match status" value="1"/>
</dbReference>
<evidence type="ECO:0000256" key="2">
    <source>
        <dbReference type="ARBA" id="ARBA00004127"/>
    </source>
</evidence>
<keyword evidence="6 10" id="KW-0812">Transmembrane</keyword>